<evidence type="ECO:0000256" key="7">
    <source>
        <dbReference type="ARBA" id="ARBA00022741"/>
    </source>
</evidence>
<sequence length="176" mass="20573">LQLTLALLKPDATAHPLVREAVHAAILRHRFLIVRSKQLRCSPEQSRRFYREHAGRFFYQRLVEFMASGPMWAYILAHENAVPLWRSLMGPTKVFRARYSDPESIRGAYGLTDTRNTTHGSDSRASASREIAFFFPEFDEQRWYEEEEPRLRSGQVFYSPEECVHRVLRAEEAEVT</sequence>
<feature type="binding site" evidence="12">
    <location>
        <position position="86"/>
    </location>
    <ligand>
        <name>ATP</name>
        <dbReference type="ChEBI" id="CHEBI:30616"/>
    </ligand>
</feature>
<dbReference type="PANTHER" id="PTHR46956">
    <property type="entry name" value="NUCLEOSIDE DIPHOSPHATE KINASE 6"/>
    <property type="match status" value="1"/>
</dbReference>
<proteinExistence type="inferred from homology"/>
<dbReference type="PRINTS" id="PR01243">
    <property type="entry name" value="NUCDPKINASE"/>
</dbReference>
<evidence type="ECO:0000256" key="11">
    <source>
        <dbReference type="ARBA" id="ARBA00023080"/>
    </source>
</evidence>
<dbReference type="InterPro" id="IPR037994">
    <property type="entry name" value="NDPk6"/>
</dbReference>
<dbReference type="GO" id="GO:0046872">
    <property type="term" value="F:metal ion binding"/>
    <property type="evidence" value="ECO:0007669"/>
    <property type="project" value="UniProtKB-KW"/>
</dbReference>
<dbReference type="GO" id="GO:0004550">
    <property type="term" value="F:nucleoside diphosphate kinase activity"/>
    <property type="evidence" value="ECO:0007669"/>
    <property type="project" value="UniProtKB-EC"/>
</dbReference>
<keyword evidence="6" id="KW-0479">Metal-binding</keyword>
<dbReference type="Pfam" id="PF00334">
    <property type="entry name" value="NDK"/>
    <property type="match status" value="1"/>
</dbReference>
<feature type="binding site" evidence="12">
    <location>
        <position position="9"/>
    </location>
    <ligand>
        <name>ATP</name>
        <dbReference type="ChEBI" id="CHEBI:30616"/>
    </ligand>
</feature>
<evidence type="ECO:0000256" key="6">
    <source>
        <dbReference type="ARBA" id="ARBA00022723"/>
    </source>
</evidence>
<dbReference type="PANTHER" id="PTHR46956:SF1">
    <property type="entry name" value="NUCLEOSIDE DIPHOSPHATE KINASE 6"/>
    <property type="match status" value="1"/>
</dbReference>
<feature type="binding site" evidence="12">
    <location>
        <position position="116"/>
    </location>
    <ligand>
        <name>ATP</name>
        <dbReference type="ChEBI" id="CHEBI:30616"/>
    </ligand>
</feature>
<evidence type="ECO:0000256" key="9">
    <source>
        <dbReference type="ARBA" id="ARBA00022840"/>
    </source>
</evidence>
<evidence type="ECO:0000313" key="15">
    <source>
        <dbReference type="EMBL" id="NXC23854.1"/>
    </source>
</evidence>
<evidence type="ECO:0000256" key="4">
    <source>
        <dbReference type="ARBA" id="ARBA00013502"/>
    </source>
</evidence>
<dbReference type="CDD" id="cd04414">
    <property type="entry name" value="NDPk6"/>
    <property type="match status" value="1"/>
</dbReference>
<organism evidence="15 16">
    <name type="scientific">Campylorhamphus procurvoides</name>
    <dbReference type="NCBI Taxonomy" id="190295"/>
    <lineage>
        <taxon>Eukaryota</taxon>
        <taxon>Metazoa</taxon>
        <taxon>Chordata</taxon>
        <taxon>Craniata</taxon>
        <taxon>Vertebrata</taxon>
        <taxon>Euteleostomi</taxon>
        <taxon>Archelosauria</taxon>
        <taxon>Archosauria</taxon>
        <taxon>Dinosauria</taxon>
        <taxon>Saurischia</taxon>
        <taxon>Theropoda</taxon>
        <taxon>Coelurosauria</taxon>
        <taxon>Aves</taxon>
        <taxon>Neognathae</taxon>
        <taxon>Neoaves</taxon>
        <taxon>Telluraves</taxon>
        <taxon>Australaves</taxon>
        <taxon>Passeriformes</taxon>
        <taxon>Dendrocolaptidae</taxon>
        <taxon>Campylorhamphus</taxon>
    </lineage>
</organism>
<dbReference type="GO" id="GO:0005739">
    <property type="term" value="C:mitochondrion"/>
    <property type="evidence" value="ECO:0007669"/>
    <property type="project" value="TreeGrafter"/>
</dbReference>
<dbReference type="GO" id="GO:0030308">
    <property type="term" value="P:negative regulation of cell growth"/>
    <property type="evidence" value="ECO:0007669"/>
    <property type="project" value="TreeGrafter"/>
</dbReference>
<evidence type="ECO:0000256" key="2">
    <source>
        <dbReference type="ARBA" id="ARBA00008142"/>
    </source>
</evidence>
<feature type="binding site" evidence="12">
    <location>
        <position position="58"/>
    </location>
    <ligand>
        <name>ATP</name>
        <dbReference type="ChEBI" id="CHEBI:30616"/>
    </ligand>
</feature>
<feature type="active site" description="Pros-phosphohistidine intermediate" evidence="12">
    <location>
        <position position="119"/>
    </location>
</feature>
<dbReference type="GO" id="GO:0005524">
    <property type="term" value="F:ATP binding"/>
    <property type="evidence" value="ECO:0007669"/>
    <property type="project" value="UniProtKB-KW"/>
</dbReference>
<evidence type="ECO:0000256" key="10">
    <source>
        <dbReference type="ARBA" id="ARBA00022842"/>
    </source>
</evidence>
<keyword evidence="16" id="KW-1185">Reference proteome</keyword>
<evidence type="ECO:0000256" key="5">
    <source>
        <dbReference type="ARBA" id="ARBA00022679"/>
    </source>
</evidence>
<dbReference type="GO" id="GO:0006241">
    <property type="term" value="P:CTP biosynthetic process"/>
    <property type="evidence" value="ECO:0007669"/>
    <property type="project" value="InterPro"/>
</dbReference>
<dbReference type="Gene3D" id="3.30.70.141">
    <property type="entry name" value="Nucleoside diphosphate kinase-like domain"/>
    <property type="match status" value="1"/>
</dbReference>
<dbReference type="GO" id="GO:0045839">
    <property type="term" value="P:negative regulation of mitotic nuclear division"/>
    <property type="evidence" value="ECO:0007669"/>
    <property type="project" value="TreeGrafter"/>
</dbReference>
<name>A0A851M949_9DEND</name>
<feature type="binding site" evidence="12">
    <location>
        <position position="92"/>
    </location>
    <ligand>
        <name>ATP</name>
        <dbReference type="ChEBI" id="CHEBI:30616"/>
    </ligand>
</feature>
<feature type="non-terminal residue" evidence="15">
    <location>
        <position position="1"/>
    </location>
</feature>
<comment type="caution">
    <text evidence="15">The sequence shown here is derived from an EMBL/GenBank/DDBJ whole genome shotgun (WGS) entry which is preliminary data.</text>
</comment>
<keyword evidence="8 15" id="KW-0418">Kinase</keyword>
<evidence type="ECO:0000256" key="3">
    <source>
        <dbReference type="ARBA" id="ARBA00012966"/>
    </source>
</evidence>
<dbReference type="EMBL" id="WBMV01000262">
    <property type="protein sequence ID" value="NXC23854.1"/>
    <property type="molecule type" value="Genomic_DNA"/>
</dbReference>
<dbReference type="GO" id="GO:0006183">
    <property type="term" value="P:GTP biosynthetic process"/>
    <property type="evidence" value="ECO:0007669"/>
    <property type="project" value="InterPro"/>
</dbReference>
<keyword evidence="10" id="KW-0460">Magnesium</keyword>
<evidence type="ECO:0000313" key="16">
    <source>
        <dbReference type="Proteomes" id="UP000614027"/>
    </source>
</evidence>
<gene>
    <name evidence="15" type="primary">Nme6</name>
    <name evidence="15" type="ORF">CAMPRO_R04378</name>
</gene>
<dbReference type="InterPro" id="IPR034907">
    <property type="entry name" value="NDK-like_dom"/>
</dbReference>
<reference evidence="15" key="1">
    <citation type="submission" date="2019-09" db="EMBL/GenBank/DDBJ databases">
        <title>Bird 10,000 Genomes (B10K) Project - Family phase.</title>
        <authorList>
            <person name="Zhang G."/>
        </authorList>
    </citation>
    <scope>NUCLEOTIDE SEQUENCE</scope>
    <source>
        <strain evidence="15">B10K-DU-001-09</strain>
        <tissue evidence="15">Muscle</tissue>
    </source>
</reference>
<dbReference type="EC" id="2.7.4.6" evidence="3"/>
<comment type="similarity">
    <text evidence="2 12 13">Belongs to the NDK family.</text>
</comment>
<keyword evidence="9" id="KW-0067">ATP-binding</keyword>
<feature type="domain" description="Nucleoside diphosphate kinase-like" evidence="14">
    <location>
        <begin position="1"/>
        <end position="142"/>
    </location>
</feature>
<evidence type="ECO:0000256" key="13">
    <source>
        <dbReference type="RuleBase" id="RU004011"/>
    </source>
</evidence>
<dbReference type="InterPro" id="IPR036850">
    <property type="entry name" value="NDK-like_dom_sf"/>
</dbReference>
<evidence type="ECO:0000256" key="8">
    <source>
        <dbReference type="ARBA" id="ARBA00022777"/>
    </source>
</evidence>
<dbReference type="SUPFAM" id="SSF54919">
    <property type="entry name" value="Nucleoside diphosphate kinase, NDK"/>
    <property type="match status" value="1"/>
</dbReference>
<protein>
    <recommendedName>
        <fullName evidence="4">Nucleoside diphosphate kinase 6</fullName>
        <ecNumber evidence="3">2.7.4.6</ecNumber>
    </recommendedName>
</protein>
<dbReference type="PROSITE" id="PS51374">
    <property type="entry name" value="NDPK_LIKE"/>
    <property type="match status" value="1"/>
</dbReference>
<dbReference type="AlphaFoldDB" id="A0A851M949"/>
<keyword evidence="7" id="KW-0547">Nucleotide-binding</keyword>
<comment type="cofactor">
    <cofactor evidence="1">
        <name>Mg(2+)</name>
        <dbReference type="ChEBI" id="CHEBI:18420"/>
    </cofactor>
</comment>
<dbReference type="SMART" id="SM00562">
    <property type="entry name" value="NDK"/>
    <property type="match status" value="1"/>
</dbReference>
<evidence type="ECO:0000256" key="12">
    <source>
        <dbReference type="PROSITE-ProRule" id="PRU00706"/>
    </source>
</evidence>
<dbReference type="Proteomes" id="UP000614027">
    <property type="component" value="Unassembled WGS sequence"/>
</dbReference>
<dbReference type="GO" id="GO:0006228">
    <property type="term" value="P:UTP biosynthetic process"/>
    <property type="evidence" value="ECO:0007669"/>
    <property type="project" value="InterPro"/>
</dbReference>
<feature type="non-terminal residue" evidence="15">
    <location>
        <position position="176"/>
    </location>
</feature>
<keyword evidence="11" id="KW-0546">Nucleotide metabolism</keyword>
<dbReference type="InterPro" id="IPR001564">
    <property type="entry name" value="Nucleoside_diP_kinase"/>
</dbReference>
<accession>A0A851M949</accession>
<evidence type="ECO:0000256" key="1">
    <source>
        <dbReference type="ARBA" id="ARBA00001946"/>
    </source>
</evidence>
<dbReference type="OrthoDB" id="25346at2759"/>
<feature type="binding site" evidence="12">
    <location>
        <position position="106"/>
    </location>
    <ligand>
        <name>ATP</name>
        <dbReference type="ChEBI" id="CHEBI:30616"/>
    </ligand>
</feature>
<keyword evidence="5" id="KW-0808">Transferase</keyword>
<evidence type="ECO:0000259" key="14">
    <source>
        <dbReference type="SMART" id="SM00562"/>
    </source>
</evidence>
<dbReference type="FunFam" id="3.30.70.141:FF:000006">
    <property type="entry name" value="Nucleoside diphosphate kinase"/>
    <property type="match status" value="1"/>
</dbReference>